<dbReference type="EMBL" id="DF849449">
    <property type="protein sequence ID" value="GAT57376.1"/>
    <property type="molecule type" value="Genomic_DNA"/>
</dbReference>
<dbReference type="Gene3D" id="2.70.98.20">
    <property type="entry name" value="Copper amine oxidase, catalytic domain"/>
    <property type="match status" value="1"/>
</dbReference>
<comment type="cofactor">
    <cofactor evidence="1">
        <name>Cu cation</name>
        <dbReference type="ChEBI" id="CHEBI:23378"/>
    </cofactor>
</comment>
<reference evidence="2" key="1">
    <citation type="submission" date="2014-09" db="EMBL/GenBank/DDBJ databases">
        <title>Genome sequence of the luminous mushroom Mycena chlorophos for searching fungal bioluminescence genes.</title>
        <authorList>
            <person name="Tanaka Y."/>
            <person name="Kasuga D."/>
            <person name="Oba Y."/>
            <person name="Hase S."/>
            <person name="Sato K."/>
            <person name="Oba Y."/>
            <person name="Sakakibara Y."/>
        </authorList>
    </citation>
    <scope>NUCLEOTIDE SEQUENCE</scope>
</reference>
<protein>
    <submittedName>
        <fullName evidence="2">Amine oxidase catalytic domain-containing protein</fullName>
    </submittedName>
</protein>
<dbReference type="Proteomes" id="UP000815677">
    <property type="component" value="Unassembled WGS sequence"/>
</dbReference>
<dbReference type="Gene3D" id="3.10.450.40">
    <property type="match status" value="1"/>
</dbReference>
<sequence>MSQPRRSNWNHSHTSTRSEIPFTARLAASTSSLTGKFILELMAPLQNATLDLFGSTIEGIPRSSPSPSVGKENLVFGGNTPFSYDGSFRRMGLQLKKNVPGSWLYALDMSFYVDLTSMDPDEWYLISMVYSRQVFSSVSDVMDVNKYVLYASLLIREQQRHRKMLEASGPAGGRTLGRSQLTRHPARLRRTCRTALSRLTARGSAIKRTNRSAGWTGRSTSVSPATWASVSGMCGSAASPQEALAVYSGSDPHQSSTVFLNGGLGLGTAARSIIAGYDCPHEALVGRDGICVSERLGQAA</sequence>
<dbReference type="SUPFAM" id="SSF54416">
    <property type="entry name" value="Amine oxidase N-terminal region"/>
    <property type="match status" value="1"/>
</dbReference>
<keyword evidence="3" id="KW-1185">Reference proteome</keyword>
<accession>A0ABQ0M217</accession>
<dbReference type="SUPFAM" id="SSF49998">
    <property type="entry name" value="Amine oxidase catalytic domain"/>
    <property type="match status" value="1"/>
</dbReference>
<dbReference type="InterPro" id="IPR016182">
    <property type="entry name" value="Cu_amine_oxidase_N-reg"/>
</dbReference>
<dbReference type="InterPro" id="IPR036460">
    <property type="entry name" value="Cu_amine_oxidase_C_sf"/>
</dbReference>
<evidence type="ECO:0000313" key="2">
    <source>
        <dbReference type="EMBL" id="GAT57376.1"/>
    </source>
</evidence>
<evidence type="ECO:0000313" key="3">
    <source>
        <dbReference type="Proteomes" id="UP000815677"/>
    </source>
</evidence>
<evidence type="ECO:0000256" key="1">
    <source>
        <dbReference type="ARBA" id="ARBA00001935"/>
    </source>
</evidence>
<organism evidence="2 3">
    <name type="scientific">Mycena chlorophos</name>
    <name type="common">Agaric fungus</name>
    <name type="synonym">Agaricus chlorophos</name>
    <dbReference type="NCBI Taxonomy" id="658473"/>
    <lineage>
        <taxon>Eukaryota</taxon>
        <taxon>Fungi</taxon>
        <taxon>Dikarya</taxon>
        <taxon>Basidiomycota</taxon>
        <taxon>Agaricomycotina</taxon>
        <taxon>Agaricomycetes</taxon>
        <taxon>Agaricomycetidae</taxon>
        <taxon>Agaricales</taxon>
        <taxon>Marasmiineae</taxon>
        <taxon>Mycenaceae</taxon>
        <taxon>Mycena</taxon>
    </lineage>
</organism>
<name>A0ABQ0M217_MYCCL</name>
<gene>
    <name evidence="2" type="ORF">MCHLO_13922</name>
</gene>
<proteinExistence type="predicted"/>